<dbReference type="PANTHER" id="PTHR11108">
    <property type="entry name" value="FERROCHELATASE"/>
    <property type="match status" value="1"/>
</dbReference>
<evidence type="ECO:0000256" key="8">
    <source>
        <dbReference type="RuleBase" id="RU004185"/>
    </source>
</evidence>
<dbReference type="CDD" id="cd03411">
    <property type="entry name" value="Ferrochelatase_N"/>
    <property type="match status" value="1"/>
</dbReference>
<dbReference type="PANTHER" id="PTHR11108:SF1">
    <property type="entry name" value="FERROCHELATASE, MITOCHONDRIAL"/>
    <property type="match status" value="1"/>
</dbReference>
<evidence type="ECO:0000256" key="5">
    <source>
        <dbReference type="ARBA" id="ARBA00023244"/>
    </source>
</evidence>
<dbReference type="EC" id="4.99.1.9" evidence="7"/>
<comment type="function">
    <text evidence="7">Involved in coproporphyrin-dependent heme b biosynthesis. Catalyzes the insertion of ferrous iron into coproporphyrin III to form Fe-coproporphyrin III.</text>
</comment>
<dbReference type="GO" id="GO:0006783">
    <property type="term" value="P:heme biosynthetic process"/>
    <property type="evidence" value="ECO:0007669"/>
    <property type="project" value="UniProtKB-UniRule"/>
</dbReference>
<dbReference type="RefSeq" id="WP_125227315.1">
    <property type="nucleotide sequence ID" value="NZ_RQYT01000006.1"/>
</dbReference>
<gene>
    <name evidence="7" type="primary">cpfC</name>
    <name evidence="9" type="ORF">EII35_04720</name>
</gene>
<dbReference type="GO" id="GO:0005737">
    <property type="term" value="C:cytoplasm"/>
    <property type="evidence" value="ECO:0007669"/>
    <property type="project" value="UniProtKB-SubCell"/>
</dbReference>
<comment type="subcellular location">
    <subcellularLocation>
        <location evidence="7">Cytoplasm</location>
    </subcellularLocation>
</comment>
<keyword evidence="4 7" id="KW-0456">Lyase</keyword>
<dbReference type="InterPro" id="IPR033659">
    <property type="entry name" value="Ferrochelatase_N"/>
</dbReference>
<dbReference type="GO" id="GO:0046872">
    <property type="term" value="F:metal ion binding"/>
    <property type="evidence" value="ECO:0007669"/>
    <property type="project" value="UniProtKB-KW"/>
</dbReference>
<keyword evidence="7" id="KW-0479">Metal-binding</keyword>
<comment type="caution">
    <text evidence="9">The sequence shown here is derived from an EMBL/GenBank/DDBJ whole genome shotgun (WGS) entry which is preliminary data.</text>
</comment>
<evidence type="ECO:0000256" key="6">
    <source>
        <dbReference type="ARBA" id="ARBA00024536"/>
    </source>
</evidence>
<comment type="similarity">
    <text evidence="7 8">Belongs to the ferrochelatase family.</text>
</comment>
<dbReference type="OrthoDB" id="9776380at2"/>
<feature type="binding site" description="axial binding residue" evidence="7">
    <location>
        <position position="16"/>
    </location>
    <ligand>
        <name>Fe-coproporphyrin III</name>
        <dbReference type="ChEBI" id="CHEBI:68438"/>
    </ligand>
    <ligandPart>
        <name>Fe</name>
        <dbReference type="ChEBI" id="CHEBI:18248"/>
    </ligandPart>
</feature>
<dbReference type="HAMAP" id="MF_00323">
    <property type="entry name" value="Ferrochelatase"/>
    <property type="match status" value="1"/>
</dbReference>
<evidence type="ECO:0000256" key="1">
    <source>
        <dbReference type="ARBA" id="ARBA00004744"/>
    </source>
</evidence>
<comment type="caution">
    <text evidence="7">Lacks conserved residue(s) required for the propagation of feature annotation.</text>
</comment>
<keyword evidence="7" id="KW-0963">Cytoplasm</keyword>
<evidence type="ECO:0000256" key="3">
    <source>
        <dbReference type="ARBA" id="ARBA00023133"/>
    </source>
</evidence>
<dbReference type="InterPro" id="IPR033644">
    <property type="entry name" value="Ferrochelatase_C"/>
</dbReference>
<dbReference type="UniPathway" id="UPA00252"/>
<dbReference type="InterPro" id="IPR001015">
    <property type="entry name" value="Ferrochelatase"/>
</dbReference>
<feature type="binding site" evidence="7">
    <location>
        <position position="126"/>
    </location>
    <ligand>
        <name>Fe-coproporphyrin III</name>
        <dbReference type="ChEBI" id="CHEBI:68438"/>
    </ligand>
</feature>
<feature type="binding site" evidence="7">
    <location>
        <position position="57"/>
    </location>
    <ligand>
        <name>Fe-coproporphyrin III</name>
        <dbReference type="ChEBI" id="CHEBI:68438"/>
    </ligand>
</feature>
<evidence type="ECO:0000256" key="4">
    <source>
        <dbReference type="ARBA" id="ARBA00023239"/>
    </source>
</evidence>
<comment type="pathway">
    <text evidence="1 7">Porphyrin-containing compound metabolism; protoheme biosynthesis.</text>
</comment>
<accession>A0A3P1WXH6</accession>
<dbReference type="EMBL" id="RQYT01000006">
    <property type="protein sequence ID" value="RRD50457.1"/>
    <property type="molecule type" value="Genomic_DNA"/>
</dbReference>
<dbReference type="AlphaFoldDB" id="A0A3P1WXH6"/>
<organism evidence="9 10">
    <name type="scientific">Arachnia propionica</name>
    <dbReference type="NCBI Taxonomy" id="1750"/>
    <lineage>
        <taxon>Bacteria</taxon>
        <taxon>Bacillati</taxon>
        <taxon>Actinomycetota</taxon>
        <taxon>Actinomycetes</taxon>
        <taxon>Propionibacteriales</taxon>
        <taxon>Propionibacteriaceae</taxon>
        <taxon>Arachnia</taxon>
    </lineage>
</organism>
<dbReference type="CDD" id="cd00419">
    <property type="entry name" value="Ferrochelatase_C"/>
    <property type="match status" value="1"/>
</dbReference>
<keyword evidence="5 7" id="KW-0627">Porphyrin biosynthesis</keyword>
<evidence type="ECO:0000313" key="10">
    <source>
        <dbReference type="Proteomes" id="UP000280935"/>
    </source>
</evidence>
<name>A0A3P1WXH6_9ACTN</name>
<comment type="catalytic activity">
    <reaction evidence="6">
        <text>Fe-coproporphyrin III + 2 H(+) = coproporphyrin III + Fe(2+)</text>
        <dbReference type="Rhea" id="RHEA:49572"/>
        <dbReference type="ChEBI" id="CHEBI:15378"/>
        <dbReference type="ChEBI" id="CHEBI:29033"/>
        <dbReference type="ChEBI" id="CHEBI:68438"/>
        <dbReference type="ChEBI" id="CHEBI:131725"/>
        <dbReference type="EC" id="4.99.1.9"/>
    </reaction>
    <physiologicalReaction direction="right-to-left" evidence="6">
        <dbReference type="Rhea" id="RHEA:49574"/>
    </physiologicalReaction>
</comment>
<protein>
    <recommendedName>
        <fullName evidence="7">Coproporphyrin III ferrochelatase</fullName>
        <ecNumber evidence="7">4.99.1.9</ecNumber>
    </recommendedName>
</protein>
<dbReference type="Proteomes" id="UP000280935">
    <property type="component" value="Unassembled WGS sequence"/>
</dbReference>
<evidence type="ECO:0000313" key="9">
    <source>
        <dbReference type="EMBL" id="RRD50457.1"/>
    </source>
</evidence>
<dbReference type="GO" id="GO:0004325">
    <property type="term" value="F:ferrochelatase activity"/>
    <property type="evidence" value="ECO:0007669"/>
    <property type="project" value="UniProtKB-UniRule"/>
</dbReference>
<proteinExistence type="inferred from homology"/>
<evidence type="ECO:0000256" key="7">
    <source>
        <dbReference type="HAMAP-Rule" id="MF_00323"/>
    </source>
</evidence>
<sequence>MTDALSPYTAVLLASYGGPRRSEDVLPFMRNATAGRGVPDERLIEVSRHYELFGGRSPINEQNEALRDALVAELERRGCPREVVIGNRNWTPFFSETVGALRDGGHERVVALATAAYSSYSSCRQYHEDLDKAMVEFPEVSLEKVGPYWAHDGFIVANVASLVAAVQSLRSRLDGGRLRVLFVTHSIPIAMNELSSDGTPERRYDAQHLQVAQQVARRAGDELGEQLDWELTYCSRSGAPHIPWLEPDVSDRIGEITEVEGVVVAPIGFISDHMEVAFDLDTEARQAAADAGLLFERAATVGTHPAFIASLADLLLEQAAIARGDLDHAQHPCLRAVTSCCHPRHRKDPHVPPAPARR</sequence>
<feature type="binding site" evidence="7">
    <location>
        <position position="275"/>
    </location>
    <ligand>
        <name>Fe(2+)</name>
        <dbReference type="ChEBI" id="CHEBI:29033"/>
    </ligand>
</feature>
<feature type="binding site" evidence="7">
    <location>
        <position position="185"/>
    </location>
    <ligand>
        <name>Fe(2+)</name>
        <dbReference type="ChEBI" id="CHEBI:29033"/>
    </ligand>
</feature>
<dbReference type="SUPFAM" id="SSF53800">
    <property type="entry name" value="Chelatase"/>
    <property type="match status" value="1"/>
</dbReference>
<evidence type="ECO:0000256" key="2">
    <source>
        <dbReference type="ARBA" id="ARBA00023004"/>
    </source>
</evidence>
<dbReference type="Gene3D" id="3.40.50.1400">
    <property type="match status" value="2"/>
</dbReference>
<keyword evidence="3 7" id="KW-0350">Heme biosynthesis</keyword>
<keyword evidence="2 7" id="KW-0408">Iron</keyword>
<reference evidence="9 10" key="1">
    <citation type="submission" date="2018-11" db="EMBL/GenBank/DDBJ databases">
        <title>Genomes From Bacteria Associated with the Canine Oral Cavity: a Test Case for Automated Genome-Based Taxonomic Assignment.</title>
        <authorList>
            <person name="Coil D.A."/>
            <person name="Jospin G."/>
            <person name="Darling A.E."/>
            <person name="Wallis C."/>
            <person name="Davis I.J."/>
            <person name="Harris S."/>
            <person name="Eisen J.A."/>
            <person name="Holcombe L.J."/>
            <person name="O'Flynn C."/>
        </authorList>
    </citation>
    <scope>NUCLEOTIDE SEQUENCE [LARGE SCALE GENOMIC DNA]</scope>
    <source>
        <strain evidence="9 10">OH2822_COT-296</strain>
    </source>
</reference>
<dbReference type="Pfam" id="PF00762">
    <property type="entry name" value="Ferrochelatase"/>
    <property type="match status" value="1"/>
</dbReference>